<dbReference type="GO" id="GO:0035556">
    <property type="term" value="P:intracellular signal transduction"/>
    <property type="evidence" value="ECO:0007669"/>
    <property type="project" value="TreeGrafter"/>
</dbReference>
<dbReference type="EMBL" id="JBBPFD010000003">
    <property type="protein sequence ID" value="KAK7934257.1"/>
    <property type="molecule type" value="Genomic_DNA"/>
</dbReference>
<dbReference type="InterPro" id="IPR000980">
    <property type="entry name" value="SH2"/>
</dbReference>
<evidence type="ECO:0000259" key="6">
    <source>
        <dbReference type="PROSITE" id="PS50001"/>
    </source>
</evidence>
<dbReference type="SUPFAM" id="SSF55550">
    <property type="entry name" value="SH2 domain"/>
    <property type="match status" value="1"/>
</dbReference>
<comment type="caution">
    <text evidence="7">The sequence shown here is derived from an EMBL/GenBank/DDBJ whole genome shotgun (WGS) entry which is preliminary data.</text>
</comment>
<evidence type="ECO:0000256" key="1">
    <source>
        <dbReference type="ARBA" id="ARBA00010220"/>
    </source>
</evidence>
<dbReference type="Pfam" id="PF00017">
    <property type="entry name" value="SH2"/>
    <property type="match status" value="1"/>
</dbReference>
<gene>
    <name evidence="7" type="ORF">WMY93_005153</name>
</gene>
<dbReference type="CDD" id="cd01231">
    <property type="entry name" value="PH_SH2B_family"/>
    <property type="match status" value="1"/>
</dbReference>
<dbReference type="PROSITE" id="PS50001">
    <property type="entry name" value="SH2"/>
    <property type="match status" value="1"/>
</dbReference>
<dbReference type="InterPro" id="IPR030523">
    <property type="entry name" value="SH2B"/>
</dbReference>
<dbReference type="InterPro" id="IPR011993">
    <property type="entry name" value="PH-like_dom_sf"/>
</dbReference>
<keyword evidence="3 4" id="KW-0727">SH2 domain</keyword>
<dbReference type="PANTHER" id="PTHR10872">
    <property type="entry name" value="SH2B ADAPTER PROTEIN"/>
    <property type="match status" value="1"/>
</dbReference>
<name>A0AAW0PRN7_9GOBI</name>
<accession>A0AAW0PRN7</accession>
<protein>
    <recommendedName>
        <fullName evidence="6">SH2 domain-containing protein</fullName>
    </recommendedName>
</protein>
<dbReference type="Gene3D" id="2.30.29.30">
    <property type="entry name" value="Pleckstrin-homology domain (PH domain)/Phosphotyrosine-binding domain (PTB)"/>
    <property type="match status" value="1"/>
</dbReference>
<dbReference type="PRINTS" id="PR00401">
    <property type="entry name" value="SH2DOMAIN"/>
</dbReference>
<dbReference type="InterPro" id="IPR036860">
    <property type="entry name" value="SH2_dom_sf"/>
</dbReference>
<dbReference type="InterPro" id="IPR001849">
    <property type="entry name" value="PH_domain"/>
</dbReference>
<evidence type="ECO:0000256" key="4">
    <source>
        <dbReference type="PROSITE-ProRule" id="PRU00191"/>
    </source>
</evidence>
<dbReference type="GO" id="GO:0005068">
    <property type="term" value="F:transmembrane receptor protein tyrosine kinase adaptor activity"/>
    <property type="evidence" value="ECO:0007669"/>
    <property type="project" value="TreeGrafter"/>
</dbReference>
<feature type="compositionally biased region" description="Polar residues" evidence="5">
    <location>
        <begin position="147"/>
        <end position="158"/>
    </location>
</feature>
<dbReference type="SMART" id="SM00252">
    <property type="entry name" value="SH2"/>
    <property type="match status" value="1"/>
</dbReference>
<dbReference type="InterPro" id="IPR015012">
    <property type="entry name" value="Phe_ZIP"/>
</dbReference>
<keyword evidence="8" id="KW-1185">Reference proteome</keyword>
<dbReference type="SUPFAM" id="SSF50729">
    <property type="entry name" value="PH domain-like"/>
    <property type="match status" value="1"/>
</dbReference>
<keyword evidence="2" id="KW-0597">Phosphoprotein</keyword>
<dbReference type="Pfam" id="PF08916">
    <property type="entry name" value="Phe_ZIP"/>
    <property type="match status" value="1"/>
</dbReference>
<evidence type="ECO:0000256" key="3">
    <source>
        <dbReference type="ARBA" id="ARBA00022999"/>
    </source>
</evidence>
<dbReference type="Proteomes" id="UP001460270">
    <property type="component" value="Unassembled WGS sequence"/>
</dbReference>
<organism evidence="7 8">
    <name type="scientific">Mugilogobius chulae</name>
    <name type="common">yellowstripe goby</name>
    <dbReference type="NCBI Taxonomy" id="88201"/>
    <lineage>
        <taxon>Eukaryota</taxon>
        <taxon>Metazoa</taxon>
        <taxon>Chordata</taxon>
        <taxon>Craniata</taxon>
        <taxon>Vertebrata</taxon>
        <taxon>Euteleostomi</taxon>
        <taxon>Actinopterygii</taxon>
        <taxon>Neopterygii</taxon>
        <taxon>Teleostei</taxon>
        <taxon>Neoteleostei</taxon>
        <taxon>Acanthomorphata</taxon>
        <taxon>Gobiaria</taxon>
        <taxon>Gobiiformes</taxon>
        <taxon>Gobioidei</taxon>
        <taxon>Gobiidae</taxon>
        <taxon>Gobionellinae</taxon>
        <taxon>Mugilogobius</taxon>
    </lineage>
</organism>
<dbReference type="GO" id="GO:0005886">
    <property type="term" value="C:plasma membrane"/>
    <property type="evidence" value="ECO:0007669"/>
    <property type="project" value="TreeGrafter"/>
</dbReference>
<feature type="region of interest" description="Disordered" evidence="5">
    <location>
        <begin position="531"/>
        <end position="596"/>
    </location>
</feature>
<dbReference type="PANTHER" id="PTHR10872:SF1">
    <property type="entry name" value="SH2B ADAPTER PROTEIN 3"/>
    <property type="match status" value="1"/>
</dbReference>
<evidence type="ECO:0000313" key="8">
    <source>
        <dbReference type="Proteomes" id="UP001460270"/>
    </source>
</evidence>
<dbReference type="SMART" id="SM00233">
    <property type="entry name" value="PH"/>
    <property type="match status" value="1"/>
</dbReference>
<feature type="domain" description="SH2" evidence="6">
    <location>
        <begin position="404"/>
        <end position="482"/>
    </location>
</feature>
<evidence type="ECO:0000256" key="2">
    <source>
        <dbReference type="ARBA" id="ARBA00022553"/>
    </source>
</evidence>
<dbReference type="FunFam" id="3.30.505.10:FF:000008">
    <property type="entry name" value="SH2B adapter protein 1 isoform 2"/>
    <property type="match status" value="1"/>
</dbReference>
<dbReference type="Gene3D" id="6.10.140.110">
    <property type="match status" value="1"/>
</dbReference>
<dbReference type="Gene3D" id="3.30.505.10">
    <property type="entry name" value="SH2 domain"/>
    <property type="match status" value="1"/>
</dbReference>
<proteinExistence type="inferred from homology"/>
<reference evidence="8" key="1">
    <citation type="submission" date="2024-04" db="EMBL/GenBank/DDBJ databases">
        <title>Salinicola lusitanus LLJ914,a marine bacterium isolated from the Okinawa Trough.</title>
        <authorList>
            <person name="Li J."/>
        </authorList>
    </citation>
    <scope>NUCLEOTIDE SEQUENCE [LARGE SCALE GENOMIC DNA]</scope>
</reference>
<feature type="compositionally biased region" description="Low complexity" evidence="5">
    <location>
        <begin position="131"/>
        <end position="146"/>
    </location>
</feature>
<comment type="similarity">
    <text evidence="1">Belongs to the SH2B adapter family.</text>
</comment>
<evidence type="ECO:0000256" key="5">
    <source>
        <dbReference type="SAM" id="MobiDB-lite"/>
    </source>
</evidence>
<feature type="region of interest" description="Disordered" evidence="5">
    <location>
        <begin position="116"/>
        <end position="209"/>
    </location>
</feature>
<dbReference type="SUPFAM" id="SSF109805">
    <property type="entry name" value="Phenylalanine zipper"/>
    <property type="match status" value="1"/>
</dbReference>
<feature type="compositionally biased region" description="Polar residues" evidence="5">
    <location>
        <begin position="531"/>
        <end position="548"/>
    </location>
</feature>
<sequence>MNGNTIHQGNRSSTTGGGWREFCELHAIATARQLAGHYRSFAQERHDVLPPETFSKQFTDLFQQYFNSEVVKEPQANHSTCTITPHLPEAQDYRQAAPRALEPLYLLLYPKKQSQCQSNEDLPGSERPQVSVRYSSDSSSSTPAQSDVTHFSVSQIRQTVRRLLQKSPPVPGPCPNSTTRQRLHVDRAEPVSSSSSAGSDTPLLSPLSRPTAGVASRFLEGFRRLRPGSMRCRRAELGSCCKEDLLHYLQVDDTISDSQPQWQRCRLLVRRAIDTQRSRGAGERYQLELYDPPKASCPKLTTHCSDIQEVRRCSQLEMPDNLNTFVIKVSRGSLIFETDNEQQVSSWTTELKECISNSRPGSVDLEPLSSSADNSELESHAPITFSVPEPVPQRAEHFLFSFPWFHGPISRVKAAHLVQSSGPEGHGVFLVRQSETRRGDYVLTFNYQGKAKHLRLSLTEWGQCRVQHLRFPSVMDMLSHFRLFPIPLECGAAGAVLLSSYVVAGSSPPAQGQLSTAILAPFSLHRWTSEPSLASGSSSTQRPVSQLEQPPVPRDVSSRSHAPLPAPPPAVPLRRSESMGPRPLFPPAGLPHRHSDYELEPLRGRKRAIDNQYMLL</sequence>
<dbReference type="InterPro" id="IPR036290">
    <property type="entry name" value="Phe_ZIP_sf"/>
</dbReference>
<dbReference type="AlphaFoldDB" id="A0AAW0PRN7"/>
<evidence type="ECO:0000313" key="7">
    <source>
        <dbReference type="EMBL" id="KAK7934257.1"/>
    </source>
</evidence>